<evidence type="ECO:0000313" key="2">
    <source>
        <dbReference type="Proteomes" id="UP000188604"/>
    </source>
</evidence>
<dbReference type="RefSeq" id="WP_077807197.1">
    <property type="nucleotide sequence ID" value="NZ_BJXS01000003.1"/>
</dbReference>
<accession>A0A1U9KR29</accession>
<dbReference type="KEGG" id="nch:A0U93_09780"/>
<gene>
    <name evidence="1" type="ORF">A0U93_09780</name>
</gene>
<name>A0A1U9KR29_9PROT</name>
<organism evidence="1 2">
    <name type="scientific">Neoasaia chiangmaiensis</name>
    <dbReference type="NCBI Taxonomy" id="320497"/>
    <lineage>
        <taxon>Bacteria</taxon>
        <taxon>Pseudomonadati</taxon>
        <taxon>Pseudomonadota</taxon>
        <taxon>Alphaproteobacteria</taxon>
        <taxon>Acetobacterales</taxon>
        <taxon>Acetobacteraceae</taxon>
        <taxon>Neoasaia</taxon>
    </lineage>
</organism>
<sequence length="64" mass="7042">MSGVLEFYKSLAMARFYAAQHRQQKAPSVTRRVVEQTKATVKASVHKAADAMDAMGGNDRLKMG</sequence>
<dbReference type="EMBL" id="CP014691">
    <property type="protein sequence ID" value="AQS88182.1"/>
    <property type="molecule type" value="Genomic_DNA"/>
</dbReference>
<evidence type="ECO:0000313" key="1">
    <source>
        <dbReference type="EMBL" id="AQS88182.1"/>
    </source>
</evidence>
<dbReference type="Proteomes" id="UP000188604">
    <property type="component" value="Chromosome"/>
</dbReference>
<keyword evidence="2" id="KW-1185">Reference proteome</keyword>
<reference evidence="1 2" key="1">
    <citation type="submission" date="2016-03" db="EMBL/GenBank/DDBJ databases">
        <title>Acetic acid bacteria sequencing.</title>
        <authorList>
            <person name="Brandt J."/>
            <person name="Jakob F."/>
            <person name="Vogel R.F."/>
        </authorList>
    </citation>
    <scope>NUCLEOTIDE SEQUENCE [LARGE SCALE GENOMIC DNA]</scope>
    <source>
        <strain evidence="1 2">NBRC 101099</strain>
    </source>
</reference>
<protein>
    <submittedName>
        <fullName evidence="1">Uncharacterized protein</fullName>
    </submittedName>
</protein>
<proteinExistence type="predicted"/>
<dbReference type="AlphaFoldDB" id="A0A1U9KR29"/>